<evidence type="ECO:0000313" key="3">
    <source>
        <dbReference type="Proteomes" id="UP001396334"/>
    </source>
</evidence>
<keyword evidence="3" id="KW-1185">Reference proteome</keyword>
<protein>
    <submittedName>
        <fullName evidence="2">Uncharacterized protein</fullName>
    </submittedName>
</protein>
<reference evidence="2 3" key="1">
    <citation type="journal article" date="2024" name="G3 (Bethesda)">
        <title>Genome assembly of Hibiscus sabdariffa L. provides insights into metabolisms of medicinal natural products.</title>
        <authorList>
            <person name="Kim T."/>
        </authorList>
    </citation>
    <scope>NUCLEOTIDE SEQUENCE [LARGE SCALE GENOMIC DNA]</scope>
    <source>
        <strain evidence="2">TK-2024</strain>
        <tissue evidence="2">Old leaves</tissue>
    </source>
</reference>
<name>A0ABR2PHD9_9ROSI</name>
<gene>
    <name evidence="2" type="ORF">V6N11_065466</name>
</gene>
<dbReference type="Proteomes" id="UP001396334">
    <property type="component" value="Unassembled WGS sequence"/>
</dbReference>
<feature type="region of interest" description="Disordered" evidence="1">
    <location>
        <begin position="94"/>
        <end position="124"/>
    </location>
</feature>
<evidence type="ECO:0000313" key="2">
    <source>
        <dbReference type="EMBL" id="KAK8987860.1"/>
    </source>
</evidence>
<proteinExistence type="predicted"/>
<sequence>MAWEFLPMLVSSARSKEESTDGNQVHPASEYDALHPDTYPEAFSVPPSEAISSAHMDSTRVIDAGCTSSEPVVAPVLEEPLLCSPCLSPLLSQDNEVSVDGSNGSTEHVQNQAPESPDDETMNNEPLADVPVCTATNSNVHSMITRSKADGSRISSNVNIKCEKQRHLVVLYA</sequence>
<dbReference type="EMBL" id="JBBPBN010000059">
    <property type="protein sequence ID" value="KAK8987860.1"/>
    <property type="molecule type" value="Genomic_DNA"/>
</dbReference>
<accession>A0ABR2PHD9</accession>
<comment type="caution">
    <text evidence="2">The sequence shown here is derived from an EMBL/GenBank/DDBJ whole genome shotgun (WGS) entry which is preliminary data.</text>
</comment>
<organism evidence="2 3">
    <name type="scientific">Hibiscus sabdariffa</name>
    <name type="common">roselle</name>
    <dbReference type="NCBI Taxonomy" id="183260"/>
    <lineage>
        <taxon>Eukaryota</taxon>
        <taxon>Viridiplantae</taxon>
        <taxon>Streptophyta</taxon>
        <taxon>Embryophyta</taxon>
        <taxon>Tracheophyta</taxon>
        <taxon>Spermatophyta</taxon>
        <taxon>Magnoliopsida</taxon>
        <taxon>eudicotyledons</taxon>
        <taxon>Gunneridae</taxon>
        <taxon>Pentapetalae</taxon>
        <taxon>rosids</taxon>
        <taxon>malvids</taxon>
        <taxon>Malvales</taxon>
        <taxon>Malvaceae</taxon>
        <taxon>Malvoideae</taxon>
        <taxon>Hibiscus</taxon>
    </lineage>
</organism>
<feature type="region of interest" description="Disordered" evidence="1">
    <location>
        <begin position="12"/>
        <end position="45"/>
    </location>
</feature>
<evidence type="ECO:0000256" key="1">
    <source>
        <dbReference type="SAM" id="MobiDB-lite"/>
    </source>
</evidence>
<feature type="compositionally biased region" description="Polar residues" evidence="1">
    <location>
        <begin position="94"/>
        <end position="114"/>
    </location>
</feature>